<comment type="pathway">
    <text evidence="13 14">Cell wall biogenesis; peptidoglycan biosynthesis.</text>
</comment>
<feature type="binding site" evidence="13">
    <location>
        <begin position="122"/>
        <end position="128"/>
    </location>
    <ligand>
        <name>ATP</name>
        <dbReference type="ChEBI" id="CHEBI:30616"/>
    </ligand>
</feature>
<dbReference type="Gene3D" id="3.40.1190.10">
    <property type="entry name" value="Mur-like, catalytic domain"/>
    <property type="match status" value="1"/>
</dbReference>
<dbReference type="AlphaFoldDB" id="A0A928V438"/>
<keyword evidence="13" id="KW-0460">Magnesium</keyword>
<organism evidence="18 19">
    <name type="scientific">Cellvibrio polysaccharolyticus</name>
    <dbReference type="NCBI Taxonomy" id="2082724"/>
    <lineage>
        <taxon>Bacteria</taxon>
        <taxon>Pseudomonadati</taxon>
        <taxon>Pseudomonadota</taxon>
        <taxon>Gammaproteobacteria</taxon>
        <taxon>Cellvibrionales</taxon>
        <taxon>Cellvibrionaceae</taxon>
        <taxon>Cellvibrio</taxon>
    </lineage>
</organism>
<dbReference type="SUPFAM" id="SSF53623">
    <property type="entry name" value="MurD-like peptide ligases, catalytic domain"/>
    <property type="match status" value="1"/>
</dbReference>
<dbReference type="EC" id="6.3.2.13" evidence="8 13"/>
<evidence type="ECO:0000256" key="7">
    <source>
        <dbReference type="ARBA" id="ARBA00050251"/>
    </source>
</evidence>
<feature type="domain" description="Mur ligase N-terminal catalytic" evidence="15">
    <location>
        <begin position="30"/>
        <end position="108"/>
    </location>
</feature>
<evidence type="ECO:0000256" key="2">
    <source>
        <dbReference type="ARBA" id="ARBA00022618"/>
    </source>
</evidence>
<evidence type="ECO:0000256" key="8">
    <source>
        <dbReference type="ARBA" id="ARBA00066633"/>
    </source>
</evidence>
<dbReference type="InterPro" id="IPR036615">
    <property type="entry name" value="Mur_ligase_C_dom_sf"/>
</dbReference>
<comment type="cofactor">
    <cofactor evidence="13">
        <name>Mg(2+)</name>
        <dbReference type="ChEBI" id="CHEBI:18420"/>
    </cofactor>
</comment>
<feature type="binding site" evidence="13">
    <location>
        <position position="488"/>
    </location>
    <ligand>
        <name>meso-2,6-diaminopimelate</name>
        <dbReference type="ChEBI" id="CHEBI:57791"/>
    </ligand>
</feature>
<dbReference type="NCBIfam" id="NF001126">
    <property type="entry name" value="PRK00139.1-4"/>
    <property type="match status" value="1"/>
</dbReference>
<feature type="modified residue" description="N6-carboxylysine" evidence="13">
    <location>
        <position position="244"/>
    </location>
</feature>
<evidence type="ECO:0000256" key="11">
    <source>
        <dbReference type="ARBA" id="ARBA00076158"/>
    </source>
</evidence>
<feature type="binding site" evidence="13">
    <location>
        <position position="484"/>
    </location>
    <ligand>
        <name>meso-2,6-diaminopimelate</name>
        <dbReference type="ChEBI" id="CHEBI:57791"/>
    </ligand>
</feature>
<evidence type="ECO:0000256" key="5">
    <source>
        <dbReference type="ARBA" id="ARBA00023306"/>
    </source>
</evidence>
<evidence type="ECO:0000256" key="9">
    <source>
        <dbReference type="ARBA" id="ARBA00072883"/>
    </source>
</evidence>
<comment type="caution">
    <text evidence="13">Lacks conserved residue(s) required for the propagation of feature annotation.</text>
</comment>
<feature type="binding site" evidence="13">
    <location>
        <begin position="176"/>
        <end position="177"/>
    </location>
    <ligand>
        <name>UDP-N-acetyl-alpha-D-muramoyl-L-alanyl-D-glutamate</name>
        <dbReference type="ChEBI" id="CHEBI:83900"/>
    </ligand>
</feature>
<feature type="binding site" evidence="13">
    <location>
        <begin position="433"/>
        <end position="436"/>
    </location>
    <ligand>
        <name>meso-2,6-diaminopimelate</name>
        <dbReference type="ChEBI" id="CHEBI:57791"/>
    </ligand>
</feature>
<dbReference type="InterPro" id="IPR000713">
    <property type="entry name" value="Mur_ligase_N"/>
</dbReference>
<dbReference type="Proteomes" id="UP000652567">
    <property type="component" value="Unassembled WGS sequence"/>
</dbReference>
<comment type="similarity">
    <text evidence="1 13">Belongs to the MurCDEF family. MurE subfamily.</text>
</comment>
<evidence type="ECO:0000256" key="10">
    <source>
        <dbReference type="ARBA" id="ARBA00075482"/>
    </source>
</evidence>
<comment type="PTM">
    <text evidence="13">Carboxylation is probably crucial for Mg(2+) binding and, consequently, for the gamma-phosphate positioning of ATP.</text>
</comment>
<keyword evidence="4 13" id="KW-0573">Peptidoglycan synthesis</keyword>
<evidence type="ECO:0000256" key="13">
    <source>
        <dbReference type="HAMAP-Rule" id="MF_00208"/>
    </source>
</evidence>
<keyword evidence="2 13" id="KW-0132">Cell division</keyword>
<dbReference type="Pfam" id="PF01225">
    <property type="entry name" value="Mur_ligase"/>
    <property type="match status" value="1"/>
</dbReference>
<dbReference type="EMBL" id="PRDL01000001">
    <property type="protein sequence ID" value="MBE8718411.1"/>
    <property type="molecule type" value="Genomic_DNA"/>
</dbReference>
<dbReference type="GO" id="GO:0009252">
    <property type="term" value="P:peptidoglycan biosynthetic process"/>
    <property type="evidence" value="ECO:0007669"/>
    <property type="project" value="UniProtKB-UniRule"/>
</dbReference>
<feature type="short sequence motif" description="Meso-diaminopimelate recognition motif" evidence="13">
    <location>
        <begin position="433"/>
        <end position="436"/>
    </location>
</feature>
<dbReference type="InterPro" id="IPR013221">
    <property type="entry name" value="Mur_ligase_cen"/>
</dbReference>
<dbReference type="RefSeq" id="WP_193910962.1">
    <property type="nucleotide sequence ID" value="NZ_PRDL01000001.1"/>
</dbReference>
<feature type="domain" description="Mur ligase C-terminal" evidence="16">
    <location>
        <begin position="357"/>
        <end position="486"/>
    </location>
</feature>
<evidence type="ECO:0000259" key="17">
    <source>
        <dbReference type="Pfam" id="PF08245"/>
    </source>
</evidence>
<dbReference type="FunFam" id="3.90.190.20:FF:000006">
    <property type="entry name" value="UDP-N-acetylmuramoyl-L-alanyl-D-glutamate--2,6-diaminopimelate ligase"/>
    <property type="match status" value="1"/>
</dbReference>
<evidence type="ECO:0000259" key="15">
    <source>
        <dbReference type="Pfam" id="PF01225"/>
    </source>
</evidence>
<comment type="catalytic activity">
    <reaction evidence="7 13">
        <text>UDP-N-acetyl-alpha-D-muramoyl-L-alanyl-D-glutamate + meso-2,6-diaminopimelate + ATP = UDP-N-acetyl-alpha-D-muramoyl-L-alanyl-gamma-D-glutamyl-meso-2,6-diaminopimelate + ADP + phosphate + H(+)</text>
        <dbReference type="Rhea" id="RHEA:23676"/>
        <dbReference type="ChEBI" id="CHEBI:15378"/>
        <dbReference type="ChEBI" id="CHEBI:30616"/>
        <dbReference type="ChEBI" id="CHEBI:43474"/>
        <dbReference type="ChEBI" id="CHEBI:57791"/>
        <dbReference type="ChEBI" id="CHEBI:83900"/>
        <dbReference type="ChEBI" id="CHEBI:83905"/>
        <dbReference type="ChEBI" id="CHEBI:456216"/>
        <dbReference type="EC" id="6.3.2.13"/>
    </reaction>
</comment>
<evidence type="ECO:0000256" key="12">
    <source>
        <dbReference type="ARBA" id="ARBA00081560"/>
    </source>
</evidence>
<proteinExistence type="inferred from homology"/>
<evidence type="ECO:0000256" key="4">
    <source>
        <dbReference type="ARBA" id="ARBA00022984"/>
    </source>
</evidence>
<keyword evidence="13 18" id="KW-0436">Ligase</keyword>
<evidence type="ECO:0000256" key="3">
    <source>
        <dbReference type="ARBA" id="ARBA00022960"/>
    </source>
</evidence>
<gene>
    <name evidence="13" type="primary">murE</name>
    <name evidence="18" type="ORF">C4F51_14540</name>
</gene>
<reference evidence="18" key="1">
    <citation type="submission" date="2018-07" db="EMBL/GenBank/DDBJ databases">
        <title>Genome assembly of strain Ka43.</title>
        <authorList>
            <person name="Kukolya J."/>
            <person name="Nagy I."/>
            <person name="Horvath B."/>
            <person name="Toth A."/>
        </authorList>
    </citation>
    <scope>NUCLEOTIDE SEQUENCE</scope>
    <source>
        <strain evidence="18">KB43</strain>
    </source>
</reference>
<keyword evidence="19" id="KW-1185">Reference proteome</keyword>
<feature type="domain" description="Mur ligase central" evidence="17">
    <location>
        <begin position="120"/>
        <end position="335"/>
    </location>
</feature>
<evidence type="ECO:0000313" key="18">
    <source>
        <dbReference type="EMBL" id="MBE8718411.1"/>
    </source>
</evidence>
<dbReference type="InterPro" id="IPR035911">
    <property type="entry name" value="MurE/MurF_N"/>
</dbReference>
<dbReference type="Pfam" id="PF02875">
    <property type="entry name" value="Mur_ligase_C"/>
    <property type="match status" value="1"/>
</dbReference>
<keyword evidence="6 13" id="KW-0961">Cell wall biogenesis/degradation</keyword>
<evidence type="ECO:0000256" key="6">
    <source>
        <dbReference type="ARBA" id="ARBA00023316"/>
    </source>
</evidence>
<dbReference type="NCBIfam" id="NF001124">
    <property type="entry name" value="PRK00139.1-2"/>
    <property type="match status" value="1"/>
</dbReference>
<comment type="caution">
    <text evidence="18">The sequence shown here is derived from an EMBL/GenBank/DDBJ whole genome shotgun (WGS) entry which is preliminary data.</text>
</comment>
<dbReference type="Gene3D" id="3.90.190.20">
    <property type="entry name" value="Mur ligase, C-terminal domain"/>
    <property type="match status" value="1"/>
</dbReference>
<keyword evidence="13" id="KW-0547">Nucleotide-binding</keyword>
<keyword evidence="3 13" id="KW-0133">Cell shape</keyword>
<dbReference type="SUPFAM" id="SSF63418">
    <property type="entry name" value="MurE/MurF N-terminal domain"/>
    <property type="match status" value="1"/>
</dbReference>
<feature type="binding site" evidence="13">
    <location>
        <position position="409"/>
    </location>
    <ligand>
        <name>meso-2,6-diaminopimelate</name>
        <dbReference type="ChEBI" id="CHEBI:57791"/>
    </ligand>
</feature>
<dbReference type="GO" id="GO:0000287">
    <property type="term" value="F:magnesium ion binding"/>
    <property type="evidence" value="ECO:0007669"/>
    <property type="project" value="UniProtKB-UniRule"/>
</dbReference>
<feature type="binding site" evidence="13">
    <location>
        <position position="35"/>
    </location>
    <ligand>
        <name>UDP-N-acetyl-alpha-D-muramoyl-L-alanyl-D-glutamate</name>
        <dbReference type="ChEBI" id="CHEBI:83900"/>
    </ligand>
</feature>
<dbReference type="NCBIfam" id="TIGR01085">
    <property type="entry name" value="murE"/>
    <property type="match status" value="1"/>
</dbReference>
<dbReference type="GO" id="GO:0008765">
    <property type="term" value="F:UDP-N-acetylmuramoylalanyl-D-glutamate-2,6-diaminopimelate ligase activity"/>
    <property type="evidence" value="ECO:0007669"/>
    <property type="project" value="UniProtKB-UniRule"/>
</dbReference>
<comment type="subcellular location">
    <subcellularLocation>
        <location evidence="13 14">Cytoplasm</location>
    </subcellularLocation>
</comment>
<feature type="binding site" evidence="13">
    <location>
        <position position="204"/>
    </location>
    <ligand>
        <name>UDP-N-acetyl-alpha-D-muramoyl-L-alanyl-D-glutamate</name>
        <dbReference type="ChEBI" id="CHEBI:83900"/>
    </ligand>
</feature>
<dbReference type="GO" id="GO:0005737">
    <property type="term" value="C:cytoplasm"/>
    <property type="evidence" value="ECO:0007669"/>
    <property type="project" value="UniProtKB-SubCell"/>
</dbReference>
<dbReference type="GO" id="GO:0008360">
    <property type="term" value="P:regulation of cell shape"/>
    <property type="evidence" value="ECO:0007669"/>
    <property type="project" value="UniProtKB-KW"/>
</dbReference>
<comment type="function">
    <text evidence="13">Catalyzes the addition of meso-diaminopimelic acid to the nucleotide precursor UDP-N-acetylmuramoyl-L-alanyl-D-glutamate (UMAG) in the biosynthesis of bacterial cell-wall peptidoglycan.</text>
</comment>
<evidence type="ECO:0000313" key="19">
    <source>
        <dbReference type="Proteomes" id="UP000652567"/>
    </source>
</evidence>
<evidence type="ECO:0000256" key="1">
    <source>
        <dbReference type="ARBA" id="ARBA00005898"/>
    </source>
</evidence>
<dbReference type="PANTHER" id="PTHR23135">
    <property type="entry name" value="MUR LIGASE FAMILY MEMBER"/>
    <property type="match status" value="1"/>
</dbReference>
<dbReference type="GO" id="GO:0071555">
    <property type="term" value="P:cell wall organization"/>
    <property type="evidence" value="ECO:0007669"/>
    <property type="project" value="UniProtKB-KW"/>
</dbReference>
<dbReference type="Pfam" id="PF08245">
    <property type="entry name" value="Mur_ligase_M"/>
    <property type="match status" value="1"/>
</dbReference>
<sequence length="526" mass="56142">MMTAEKLLLVQSLNSLLPDVDLQKAAGIVVKGLSLDSRTITHDDLFIAVAGAASDGRQYIHQAIERGAAAVLVDADEQWQGIRWLNNVPVIALDNLPQQISAIAARFYQTPSALLRVIGITGTNGKTTCSLLLAQLFALLDKQAGVIGTIGFGVLNSQTLAPLAQQLNALQATGFTTPDAVSTQRILAQLAADMPAARVAMEVSSHSLVLGRVAAVEFSGAVFTNLTRDHLDFHGDMASYGKAKEQLLFAPKLGYALVNSDDDWAKTLGDIAPASVKLYRYSISDGSADIYIKDVACSTSGVSGQVVTPWGEGRLECALIGRFNLSNVLSVIGVACCEGIALAQVLSALPLLVAAPGRMQVVALEQQHQPISVIVDYAHTPDALENTLQALREHSAAKIWTVFGCGGNRDKNKRPMMGRIAERLSDYVIVTNDNPRSEEPSAIAAEILRGMHNAHACLVIADRAQAIDLAVQQAREGDIVLIAGKGHEDYQIFADQTLPFSDVKQARLSLQRRLARLDAAANGESA</sequence>
<dbReference type="InterPro" id="IPR036565">
    <property type="entry name" value="Mur-like_cat_sf"/>
</dbReference>
<keyword evidence="13" id="KW-0067">ATP-binding</keyword>
<evidence type="ECO:0000259" key="16">
    <source>
        <dbReference type="Pfam" id="PF02875"/>
    </source>
</evidence>
<dbReference type="HAMAP" id="MF_00208">
    <property type="entry name" value="MurE"/>
    <property type="match status" value="1"/>
</dbReference>
<dbReference type="GO" id="GO:0051301">
    <property type="term" value="P:cell division"/>
    <property type="evidence" value="ECO:0007669"/>
    <property type="project" value="UniProtKB-KW"/>
</dbReference>
<keyword evidence="5 13" id="KW-0131">Cell cycle</keyword>
<feature type="binding site" evidence="13">
    <location>
        <position position="37"/>
    </location>
    <ligand>
        <name>UDP-N-acetyl-alpha-D-muramoyl-L-alanyl-D-glutamate</name>
        <dbReference type="ChEBI" id="CHEBI:83900"/>
    </ligand>
</feature>
<name>A0A928V438_9GAMM</name>
<feature type="binding site" evidence="13">
    <location>
        <position position="212"/>
    </location>
    <ligand>
        <name>UDP-N-acetyl-alpha-D-muramoyl-L-alanyl-D-glutamate</name>
        <dbReference type="ChEBI" id="CHEBI:83900"/>
    </ligand>
</feature>
<dbReference type="GO" id="GO:0005524">
    <property type="term" value="F:ATP binding"/>
    <property type="evidence" value="ECO:0007669"/>
    <property type="project" value="UniProtKB-UniRule"/>
</dbReference>
<dbReference type="InterPro" id="IPR005761">
    <property type="entry name" value="UDP-N-AcMur-Glu-dNH2Pim_ligase"/>
</dbReference>
<dbReference type="Gene3D" id="3.40.1390.10">
    <property type="entry name" value="MurE/MurF, N-terminal domain"/>
    <property type="match status" value="1"/>
</dbReference>
<accession>A0A928V438</accession>
<protein>
    <recommendedName>
        <fullName evidence="9 13">UDP-N-acetylmuramoyl-L-alanyl-D-glutamate--2,6-diaminopimelate ligase</fullName>
        <ecNumber evidence="8 13">6.3.2.13</ecNumber>
    </recommendedName>
    <alternativeName>
        <fullName evidence="10 13">Meso-A2pm-adding enzyme</fullName>
    </alternativeName>
    <alternativeName>
        <fullName evidence="11 13">Meso-diaminopimelate-adding enzyme</fullName>
    </alternativeName>
    <alternativeName>
        <fullName evidence="12 13">UDP-MurNAc-L-Ala-D-Glu:meso-diaminopimelate ligase</fullName>
    </alternativeName>
    <alternativeName>
        <fullName evidence="13">UDP-MurNAc-tripeptide synthetase</fullName>
    </alternativeName>
    <alternativeName>
        <fullName evidence="13">UDP-N-acetylmuramyl-tripeptide synthetase</fullName>
    </alternativeName>
</protein>
<dbReference type="PANTHER" id="PTHR23135:SF4">
    <property type="entry name" value="UDP-N-ACETYLMURAMOYL-L-ALANYL-D-GLUTAMATE--2,6-DIAMINOPIMELATE LIGASE MURE HOMOLOG, CHLOROPLASTIC"/>
    <property type="match status" value="1"/>
</dbReference>
<keyword evidence="13" id="KW-0963">Cytoplasm</keyword>
<dbReference type="SUPFAM" id="SSF53244">
    <property type="entry name" value="MurD-like peptide ligases, peptide-binding domain"/>
    <property type="match status" value="1"/>
</dbReference>
<evidence type="ECO:0000256" key="14">
    <source>
        <dbReference type="RuleBase" id="RU004135"/>
    </source>
</evidence>
<dbReference type="InterPro" id="IPR004101">
    <property type="entry name" value="Mur_ligase_C"/>
</dbReference>